<reference evidence="2" key="1">
    <citation type="submission" date="2016-03" db="EMBL/GenBank/DDBJ databases">
        <authorList>
            <person name="Sharma R."/>
            <person name="Simister A.R."/>
            <person name="Berg J.A."/>
            <person name="Jensen G.L."/>
            <person name="Keele B.R."/>
            <person name="Ward M.E.H."/>
            <person name="Breakwell D.P."/>
            <person name="Hope S."/>
            <person name="Grose J.H."/>
        </authorList>
    </citation>
    <scope>NUCLEOTIDE SEQUENCE [LARGE SCALE GENOMIC DNA]</scope>
</reference>
<sequence length="329" mass="35399">MPGLIVYRHSTHQPRAIMLELLMLGHPTQSAGGMQEDIKTDVSGLIAKYSNAGSVSALNITVGTSAGLAVYNNQLILIAPSTVSYYDINTFVRSKVTNNNVSISVSYNSVAHQSGKHWWFGQDRSVAAIYHVDLETGVVTKYPTPPVKKGMFYAYKGKLWLVGGWIGSVSNTTTIYSIDYNNPVSWSSQPLNAPLPRQLAGASAYFTTNGLVAFVGGGAVSSSGDTDGTGYTSVMLLNPDTLTFTGKTISTPMGGGYHNPNFVFNDTAYQFKYTNTGQRWSLGDVSRESSLSPAPIIGGYHNAFTIAGRVAFYGNSYSTSPVYLYVLPD</sequence>
<dbReference type="InterPro" id="IPR011043">
    <property type="entry name" value="Gal_Oxase/kelch_b-propeller"/>
</dbReference>
<dbReference type="Proteomes" id="UP000222975">
    <property type="component" value="Segment"/>
</dbReference>
<dbReference type="Gene3D" id="2.120.10.80">
    <property type="entry name" value="Kelch-type beta propeller"/>
    <property type="match status" value="1"/>
</dbReference>
<evidence type="ECO:0000313" key="1">
    <source>
        <dbReference type="EMBL" id="ANH51514.1"/>
    </source>
</evidence>
<accession>A0A173GCU8</accession>
<name>A0A173GCU8_9CAUD</name>
<protein>
    <submittedName>
        <fullName evidence="1">Uncharacterized protein</fullName>
    </submittedName>
</protein>
<organism evidence="1 2">
    <name type="scientific">Erwinia phage vB_EamM_Simmy50</name>
    <dbReference type="NCBI Taxonomy" id="1815988"/>
    <lineage>
        <taxon>Viruses</taxon>
        <taxon>Duplodnaviria</taxon>
        <taxon>Heunggongvirae</taxon>
        <taxon>Uroviricota</taxon>
        <taxon>Caudoviricetes</taxon>
        <taxon>Chimalliviridae</taxon>
        <taxon>Agricanvirus</taxon>
        <taxon>Agricanvirus simmy50</taxon>
    </lineage>
</organism>
<dbReference type="EMBL" id="KU886223">
    <property type="protein sequence ID" value="ANH51514.1"/>
    <property type="molecule type" value="Genomic_DNA"/>
</dbReference>
<keyword evidence="2" id="KW-1185">Reference proteome</keyword>
<evidence type="ECO:0000313" key="2">
    <source>
        <dbReference type="Proteomes" id="UP000222975"/>
    </source>
</evidence>
<gene>
    <name evidence="1" type="ORF">SIMMY50_52</name>
</gene>
<dbReference type="SUPFAM" id="SSF50965">
    <property type="entry name" value="Galactose oxidase, central domain"/>
    <property type="match status" value="1"/>
</dbReference>
<dbReference type="InterPro" id="IPR015915">
    <property type="entry name" value="Kelch-typ_b-propeller"/>
</dbReference>
<proteinExistence type="predicted"/>